<evidence type="ECO:0000259" key="4">
    <source>
        <dbReference type="PROSITE" id="PS50110"/>
    </source>
</evidence>
<name>A0A170NIY3_9CLOT</name>
<accession>A0A170NIY3</accession>
<dbReference type="EMBL" id="LITT01000011">
    <property type="protein sequence ID" value="OAA90200.1"/>
    <property type="molecule type" value="Genomic_DNA"/>
</dbReference>
<dbReference type="AlphaFoldDB" id="A0A170NIY3"/>
<evidence type="ECO:0000256" key="3">
    <source>
        <dbReference type="PROSITE-ProRule" id="PRU00169"/>
    </source>
</evidence>
<evidence type="ECO:0000256" key="2">
    <source>
        <dbReference type="ARBA" id="ARBA00024867"/>
    </source>
</evidence>
<sequence length="69" mass="7864">MPGIHELKNVGRAGYQELLIENYVEDIMKVMFGAYDGFSALDILKDRAVDIVIIDIMMPNMDGYQLIKK</sequence>
<reference evidence="5 6" key="1">
    <citation type="journal article" date="2015" name="Biotechnol. Bioeng.">
        <title>Genome sequence and phenotypic characterization of Caulobacter segnis.</title>
        <authorList>
            <person name="Patel S."/>
            <person name="Fletcher B."/>
            <person name="Scott D.C."/>
            <person name="Ely B."/>
        </authorList>
    </citation>
    <scope>NUCLEOTIDE SEQUENCE [LARGE SCALE GENOMIC DNA]</scope>
    <source>
        <strain evidence="5 6">ERI-2</strain>
    </source>
</reference>
<comment type="function">
    <text evidence="2">May play the central regulatory role in sporulation. It may be an element of the effector pathway responsible for the activation of sporulation genes in response to nutritional stress. Spo0A may act in concert with spo0H (a sigma factor) to control the expression of some genes that are critical to the sporulation process.</text>
</comment>
<dbReference type="Gene3D" id="3.40.50.2300">
    <property type="match status" value="1"/>
</dbReference>
<keyword evidence="5" id="KW-0808">Transferase</keyword>
<evidence type="ECO:0000313" key="5">
    <source>
        <dbReference type="EMBL" id="OAA90200.1"/>
    </source>
</evidence>
<proteinExistence type="predicted"/>
<dbReference type="RefSeq" id="WP_242866337.1">
    <property type="nucleotide sequence ID" value="NZ_LITT01000011.1"/>
</dbReference>
<dbReference type="GO" id="GO:0000160">
    <property type="term" value="P:phosphorelay signal transduction system"/>
    <property type="evidence" value="ECO:0007669"/>
    <property type="project" value="InterPro"/>
</dbReference>
<dbReference type="SUPFAM" id="SSF52172">
    <property type="entry name" value="CheY-like"/>
    <property type="match status" value="1"/>
</dbReference>
<keyword evidence="5" id="KW-0418">Kinase</keyword>
<dbReference type="InterPro" id="IPR001789">
    <property type="entry name" value="Sig_transdc_resp-reg_receiver"/>
</dbReference>
<dbReference type="Pfam" id="PF00072">
    <property type="entry name" value="Response_reg"/>
    <property type="match status" value="1"/>
</dbReference>
<gene>
    <name evidence="5" type="primary">rcsC</name>
    <name evidence="5" type="ORF">WY13_01103</name>
</gene>
<evidence type="ECO:0000313" key="6">
    <source>
        <dbReference type="Proteomes" id="UP000077407"/>
    </source>
</evidence>
<comment type="caution">
    <text evidence="5">The sequence shown here is derived from an EMBL/GenBank/DDBJ whole genome shotgun (WGS) entry which is preliminary data.</text>
</comment>
<feature type="modified residue" description="4-aspartylphosphate" evidence="3">
    <location>
        <position position="55"/>
    </location>
</feature>
<dbReference type="PROSITE" id="PS50110">
    <property type="entry name" value="RESPONSE_REGULATORY"/>
    <property type="match status" value="1"/>
</dbReference>
<protein>
    <recommendedName>
        <fullName evidence="1">Stage 0 sporulation protein A homolog</fullName>
    </recommendedName>
</protein>
<organism evidence="5 6">
    <name type="scientific">Clostridium ljungdahlii</name>
    <dbReference type="NCBI Taxonomy" id="1538"/>
    <lineage>
        <taxon>Bacteria</taxon>
        <taxon>Bacillati</taxon>
        <taxon>Bacillota</taxon>
        <taxon>Clostridia</taxon>
        <taxon>Eubacteriales</taxon>
        <taxon>Clostridiaceae</taxon>
        <taxon>Clostridium</taxon>
    </lineage>
</organism>
<dbReference type="InterPro" id="IPR011006">
    <property type="entry name" value="CheY-like_superfamily"/>
</dbReference>
<keyword evidence="3" id="KW-0597">Phosphoprotein</keyword>
<dbReference type="Proteomes" id="UP000077407">
    <property type="component" value="Unassembled WGS sequence"/>
</dbReference>
<dbReference type="PATRIC" id="fig|1538.10.peg.1"/>
<evidence type="ECO:0000256" key="1">
    <source>
        <dbReference type="ARBA" id="ARBA00018672"/>
    </source>
</evidence>
<dbReference type="GO" id="GO:0016301">
    <property type="term" value="F:kinase activity"/>
    <property type="evidence" value="ECO:0007669"/>
    <property type="project" value="UniProtKB-KW"/>
</dbReference>
<feature type="domain" description="Response regulatory" evidence="4">
    <location>
        <begin position="5"/>
        <end position="69"/>
    </location>
</feature>